<organism evidence="1 2">
    <name type="scientific">Rhipicephalus microplus</name>
    <name type="common">Cattle tick</name>
    <name type="synonym">Boophilus microplus</name>
    <dbReference type="NCBI Taxonomy" id="6941"/>
    <lineage>
        <taxon>Eukaryota</taxon>
        <taxon>Metazoa</taxon>
        <taxon>Ecdysozoa</taxon>
        <taxon>Arthropoda</taxon>
        <taxon>Chelicerata</taxon>
        <taxon>Arachnida</taxon>
        <taxon>Acari</taxon>
        <taxon>Parasitiformes</taxon>
        <taxon>Ixodida</taxon>
        <taxon>Ixodoidea</taxon>
        <taxon>Ixodidae</taxon>
        <taxon>Rhipicephalinae</taxon>
        <taxon>Rhipicephalus</taxon>
        <taxon>Boophilus</taxon>
    </lineage>
</organism>
<dbReference type="AlphaFoldDB" id="A0A9J6CT79"/>
<sequence>MDRGQGDVGESFDSYIAKFPEPKPLEPKSPDDASVVANRIPTSMPQRRSLFPAAAQEESARTCVKASWCSEQYNSAQHWSVCINPRKVSPTLLFKEFANHLPSNLDAFRCNYTTVAFKSLTTGRWYWQIMVVLLVCATLKLHNRADKATFRVTEIVMLGDKNHKLLVGAPVATPVHPG</sequence>
<keyword evidence="2" id="KW-1185">Reference proteome</keyword>
<dbReference type="Proteomes" id="UP000821866">
    <property type="component" value="Unassembled WGS sequence"/>
</dbReference>
<protein>
    <submittedName>
        <fullName evidence="1">Uncharacterized protein</fullName>
    </submittedName>
</protein>
<evidence type="ECO:0000313" key="1">
    <source>
        <dbReference type="EMBL" id="KAH7931617.1"/>
    </source>
</evidence>
<reference evidence="1" key="2">
    <citation type="submission" date="2021-09" db="EMBL/GenBank/DDBJ databases">
        <authorList>
            <person name="Jia N."/>
            <person name="Wang J."/>
            <person name="Shi W."/>
            <person name="Du L."/>
            <person name="Sun Y."/>
            <person name="Zhan W."/>
            <person name="Jiang J."/>
            <person name="Wang Q."/>
            <person name="Zhang B."/>
            <person name="Ji P."/>
            <person name="Sakyi L.B."/>
            <person name="Cui X."/>
            <person name="Yuan T."/>
            <person name="Jiang B."/>
            <person name="Yang W."/>
            <person name="Lam T.T.-Y."/>
            <person name="Chang Q."/>
            <person name="Ding S."/>
            <person name="Wang X."/>
            <person name="Zhu J."/>
            <person name="Ruan X."/>
            <person name="Zhao L."/>
            <person name="Wei J."/>
            <person name="Que T."/>
            <person name="Du C."/>
            <person name="Cheng J."/>
            <person name="Dai P."/>
            <person name="Han X."/>
            <person name="Huang E."/>
            <person name="Gao Y."/>
            <person name="Liu J."/>
            <person name="Shao H."/>
            <person name="Ye R."/>
            <person name="Li L."/>
            <person name="Wei W."/>
            <person name="Wang X."/>
            <person name="Wang C."/>
            <person name="Huo Q."/>
            <person name="Li W."/>
            <person name="Guo W."/>
            <person name="Chen H."/>
            <person name="Chen S."/>
            <person name="Zhou L."/>
            <person name="Zhou L."/>
            <person name="Ni X."/>
            <person name="Tian J."/>
            <person name="Zhou Y."/>
            <person name="Sheng Y."/>
            <person name="Liu T."/>
            <person name="Pan Y."/>
            <person name="Xia L."/>
            <person name="Li J."/>
            <person name="Zhao F."/>
            <person name="Cao W."/>
        </authorList>
    </citation>
    <scope>NUCLEOTIDE SEQUENCE</scope>
    <source>
        <strain evidence="1">Rmic-2018</strain>
        <tissue evidence="1">Larvae</tissue>
    </source>
</reference>
<dbReference type="EMBL" id="JABSTU010006887">
    <property type="protein sequence ID" value="KAH7931617.1"/>
    <property type="molecule type" value="Genomic_DNA"/>
</dbReference>
<comment type="caution">
    <text evidence="1">The sequence shown here is derived from an EMBL/GenBank/DDBJ whole genome shotgun (WGS) entry which is preliminary data.</text>
</comment>
<evidence type="ECO:0000313" key="2">
    <source>
        <dbReference type="Proteomes" id="UP000821866"/>
    </source>
</evidence>
<gene>
    <name evidence="1" type="ORF">HPB51_029785</name>
</gene>
<name>A0A9J6CT79_RHIMP</name>
<proteinExistence type="predicted"/>
<accession>A0A9J6CT79</accession>
<reference evidence="1" key="1">
    <citation type="journal article" date="2020" name="Cell">
        <title>Large-Scale Comparative Analyses of Tick Genomes Elucidate Their Genetic Diversity and Vector Capacities.</title>
        <authorList>
            <consortium name="Tick Genome and Microbiome Consortium (TIGMIC)"/>
            <person name="Jia N."/>
            <person name="Wang J."/>
            <person name="Shi W."/>
            <person name="Du L."/>
            <person name="Sun Y."/>
            <person name="Zhan W."/>
            <person name="Jiang J.F."/>
            <person name="Wang Q."/>
            <person name="Zhang B."/>
            <person name="Ji P."/>
            <person name="Bell-Sakyi L."/>
            <person name="Cui X.M."/>
            <person name="Yuan T.T."/>
            <person name="Jiang B.G."/>
            <person name="Yang W.F."/>
            <person name="Lam T.T."/>
            <person name="Chang Q.C."/>
            <person name="Ding S.J."/>
            <person name="Wang X.J."/>
            <person name="Zhu J.G."/>
            <person name="Ruan X.D."/>
            <person name="Zhao L."/>
            <person name="Wei J.T."/>
            <person name="Ye R.Z."/>
            <person name="Que T.C."/>
            <person name="Du C.H."/>
            <person name="Zhou Y.H."/>
            <person name="Cheng J.X."/>
            <person name="Dai P.F."/>
            <person name="Guo W.B."/>
            <person name="Han X.H."/>
            <person name="Huang E.J."/>
            <person name="Li L.F."/>
            <person name="Wei W."/>
            <person name="Gao Y.C."/>
            <person name="Liu J.Z."/>
            <person name="Shao H.Z."/>
            <person name="Wang X."/>
            <person name="Wang C.C."/>
            <person name="Yang T.C."/>
            <person name="Huo Q.B."/>
            <person name="Li W."/>
            <person name="Chen H.Y."/>
            <person name="Chen S.E."/>
            <person name="Zhou L.G."/>
            <person name="Ni X.B."/>
            <person name="Tian J.H."/>
            <person name="Sheng Y."/>
            <person name="Liu T."/>
            <person name="Pan Y.S."/>
            <person name="Xia L.Y."/>
            <person name="Li J."/>
            <person name="Zhao F."/>
            <person name="Cao W.C."/>
        </authorList>
    </citation>
    <scope>NUCLEOTIDE SEQUENCE</scope>
    <source>
        <strain evidence="1">Rmic-2018</strain>
    </source>
</reference>